<dbReference type="OrthoDB" id="5598152at2"/>
<evidence type="ECO:0000313" key="4">
    <source>
        <dbReference type="Proteomes" id="UP000246077"/>
    </source>
</evidence>
<evidence type="ECO:0000259" key="2">
    <source>
        <dbReference type="Pfam" id="PF01012"/>
    </source>
</evidence>
<evidence type="ECO:0000313" key="3">
    <source>
        <dbReference type="EMBL" id="PWR18058.1"/>
    </source>
</evidence>
<dbReference type="Proteomes" id="UP000246077">
    <property type="component" value="Unassembled WGS sequence"/>
</dbReference>
<comment type="caution">
    <text evidence="3">The sequence shown here is derived from an EMBL/GenBank/DDBJ whole genome shotgun (WGS) entry which is preliminary data.</text>
</comment>
<feature type="domain" description="Electron transfer flavoprotein alpha/beta-subunit N-terminal" evidence="2">
    <location>
        <begin position="21"/>
        <end position="175"/>
    </location>
</feature>
<dbReference type="SUPFAM" id="SSF52402">
    <property type="entry name" value="Adenine nucleotide alpha hydrolases-like"/>
    <property type="match status" value="1"/>
</dbReference>
<protein>
    <submittedName>
        <fullName evidence="3">Electron transfer flavoprotein subunit beta</fullName>
    </submittedName>
</protein>
<keyword evidence="4" id="KW-1185">Reference proteome</keyword>
<accession>A0A317DTP2</accession>
<organism evidence="3 4">
    <name type="scientific">Zavarzinia compransoris</name>
    <dbReference type="NCBI Taxonomy" id="1264899"/>
    <lineage>
        <taxon>Bacteria</taxon>
        <taxon>Pseudomonadati</taxon>
        <taxon>Pseudomonadota</taxon>
        <taxon>Alphaproteobacteria</taxon>
        <taxon>Rhodospirillales</taxon>
        <taxon>Zavarziniaceae</taxon>
        <taxon>Zavarzinia</taxon>
    </lineage>
</organism>
<dbReference type="Gene3D" id="3.40.50.620">
    <property type="entry name" value="HUPs"/>
    <property type="match status" value="1"/>
</dbReference>
<reference evidence="4" key="1">
    <citation type="submission" date="2018-05" db="EMBL/GenBank/DDBJ databases">
        <title>Zavarzinia sp. HR-AS.</title>
        <authorList>
            <person name="Lee Y."/>
            <person name="Jeon C.O."/>
        </authorList>
    </citation>
    <scope>NUCLEOTIDE SEQUENCE [LARGE SCALE GENOMIC DNA]</scope>
    <source>
        <strain evidence="4">DSM 1231</strain>
    </source>
</reference>
<dbReference type="InterPro" id="IPR014730">
    <property type="entry name" value="ETF_a/b_N"/>
</dbReference>
<dbReference type="InterPro" id="IPR014729">
    <property type="entry name" value="Rossmann-like_a/b/a_fold"/>
</dbReference>
<dbReference type="RefSeq" id="WP_109923192.1">
    <property type="nucleotide sequence ID" value="NZ_QGLF01000007.1"/>
</dbReference>
<proteinExistence type="predicted"/>
<keyword evidence="1" id="KW-0249">Electron transport</keyword>
<dbReference type="Pfam" id="PF01012">
    <property type="entry name" value="ETF"/>
    <property type="match status" value="1"/>
</dbReference>
<sequence length="237" mass="24381">MIVALLSRALHPVSGRPCPSPLDTRAVRLGLGLGPVIGLHAGPADEAIGDYLGHGLDLVRRLDLPAGTDPLPALAADLAAAAPMLILAGQRAQGGEDSGQLPYLLAARLGLPLVAGATAIARDGAAWTVEQALPRGARRRTTLAGPLVVTIHPAAPAGLPFAAGARRRGRVETIATAISPPTPPPEPEPAEHPYRRRPRLITAATAGERRLLIQPPATEAAAAILAQLTAWGLILKP</sequence>
<keyword evidence="1" id="KW-0813">Transport</keyword>
<evidence type="ECO:0000256" key="1">
    <source>
        <dbReference type="ARBA" id="ARBA00022982"/>
    </source>
</evidence>
<dbReference type="AlphaFoldDB" id="A0A317DTP2"/>
<gene>
    <name evidence="3" type="ORF">DKG75_21230</name>
</gene>
<name>A0A317DTP2_9PROT</name>
<dbReference type="EMBL" id="QGLF01000007">
    <property type="protein sequence ID" value="PWR18058.1"/>
    <property type="molecule type" value="Genomic_DNA"/>
</dbReference>